<dbReference type="PROSITE" id="PS01305">
    <property type="entry name" value="MOAA_NIFB_PQQE"/>
    <property type="match status" value="1"/>
</dbReference>
<dbReference type="GO" id="GO:0051539">
    <property type="term" value="F:4 iron, 4 sulfur cluster binding"/>
    <property type="evidence" value="ECO:0007669"/>
    <property type="project" value="UniProtKB-UniRule"/>
</dbReference>
<feature type="binding site" evidence="12">
    <location>
        <position position="259"/>
    </location>
    <ligand>
        <name>[4Fe-4S] cluster</name>
        <dbReference type="ChEBI" id="CHEBI:49883"/>
        <label>2</label>
        <note>4Fe-4S-substrate</note>
    </ligand>
</feature>
<comment type="cofactor">
    <cofactor evidence="12">
        <name>[4Fe-4S] cluster</name>
        <dbReference type="ChEBI" id="CHEBI:49883"/>
    </cofactor>
    <text evidence="12">Binds 2 [4Fe-4S] clusters. Binds 1 [4Fe-4S] cluster coordinated with 3 cysteines and an exchangeable S-adenosyl-L-methionine and 1 [4Fe-4S] cluster coordinated with 3 cysteines and the GTP-derived substrate.</text>
</comment>
<dbReference type="PANTHER" id="PTHR22960:SF0">
    <property type="entry name" value="MOLYBDENUM COFACTOR BIOSYNTHESIS PROTEIN 1"/>
    <property type="match status" value="1"/>
</dbReference>
<organism evidence="14 15">
    <name type="scientific">Sulfobacillus harzensis</name>
    <dbReference type="NCBI Taxonomy" id="2729629"/>
    <lineage>
        <taxon>Bacteria</taxon>
        <taxon>Bacillati</taxon>
        <taxon>Bacillota</taxon>
        <taxon>Clostridia</taxon>
        <taxon>Eubacteriales</taxon>
        <taxon>Clostridiales Family XVII. Incertae Sedis</taxon>
        <taxon>Sulfobacillus</taxon>
    </lineage>
</organism>
<comment type="caution">
    <text evidence="14">The sequence shown here is derived from an EMBL/GenBank/DDBJ whole genome shotgun (WGS) entry which is preliminary data.</text>
</comment>
<feature type="domain" description="Radical SAM core" evidence="13">
    <location>
        <begin position="4"/>
        <end position="224"/>
    </location>
</feature>
<feature type="binding site" evidence="12">
    <location>
        <position position="123"/>
    </location>
    <ligand>
        <name>S-adenosyl-L-methionine</name>
        <dbReference type="ChEBI" id="CHEBI:59789"/>
    </ligand>
</feature>
<evidence type="ECO:0000256" key="7">
    <source>
        <dbReference type="ARBA" id="ARBA00023014"/>
    </source>
</evidence>
<feature type="binding site" evidence="12">
    <location>
        <position position="161"/>
    </location>
    <ligand>
        <name>GTP</name>
        <dbReference type="ChEBI" id="CHEBI:37565"/>
    </ligand>
</feature>
<comment type="similarity">
    <text evidence="12">Belongs to the radical SAM superfamily. MoaA family.</text>
</comment>
<gene>
    <name evidence="12 14" type="primary">moaA</name>
    <name evidence="14" type="ORF">HIJ39_16670</name>
</gene>
<dbReference type="SUPFAM" id="SSF102114">
    <property type="entry name" value="Radical SAM enzymes"/>
    <property type="match status" value="1"/>
</dbReference>
<dbReference type="InterPro" id="IPR013785">
    <property type="entry name" value="Aldolase_TIM"/>
</dbReference>
<dbReference type="Pfam" id="PF04055">
    <property type="entry name" value="Radical_SAM"/>
    <property type="match status" value="1"/>
</dbReference>
<dbReference type="InterPro" id="IPR058240">
    <property type="entry name" value="rSAM_sf"/>
</dbReference>
<evidence type="ECO:0000256" key="3">
    <source>
        <dbReference type="ARBA" id="ARBA00022691"/>
    </source>
</evidence>
<dbReference type="GO" id="GO:1904047">
    <property type="term" value="F:S-adenosyl-L-methionine binding"/>
    <property type="evidence" value="ECO:0007669"/>
    <property type="project" value="UniProtKB-UniRule"/>
</dbReference>
<feature type="binding site" evidence="12">
    <location>
        <position position="276"/>
    </location>
    <ligand>
        <name>[4Fe-4S] cluster</name>
        <dbReference type="ChEBI" id="CHEBI:49883"/>
        <label>2</label>
        <note>4Fe-4S-substrate</note>
    </ligand>
</feature>
<dbReference type="UniPathway" id="UPA00344"/>
<dbReference type="CDD" id="cd21117">
    <property type="entry name" value="Twitch_MoaA"/>
    <property type="match status" value="1"/>
</dbReference>
<feature type="binding site" evidence="12">
    <location>
        <begin position="264"/>
        <end position="266"/>
    </location>
    <ligand>
        <name>GTP</name>
        <dbReference type="ChEBI" id="CHEBI:37565"/>
    </ligand>
</feature>
<feature type="binding site" evidence="12">
    <location>
        <position position="26"/>
    </location>
    <ligand>
        <name>S-adenosyl-L-methionine</name>
        <dbReference type="ChEBI" id="CHEBI:59789"/>
    </ligand>
</feature>
<protein>
    <recommendedName>
        <fullName evidence="1 12">GTP 3',8-cyclase</fullName>
        <ecNumber evidence="1 12">4.1.99.22</ecNumber>
    </recommendedName>
    <alternativeName>
        <fullName evidence="12">Molybdenum cofactor biosynthesis protein A</fullName>
    </alternativeName>
</protein>
<keyword evidence="5 12" id="KW-0547">Nucleotide-binding</keyword>
<feature type="binding site" evidence="12">
    <location>
        <position position="24"/>
    </location>
    <ligand>
        <name>[4Fe-4S] cluster</name>
        <dbReference type="ChEBI" id="CHEBI:49883"/>
        <label>1</label>
        <note>4Fe-4S-S-AdoMet</note>
    </ligand>
</feature>
<dbReference type="EC" id="4.1.99.22" evidence="1 12"/>
<dbReference type="GO" id="GO:0006777">
    <property type="term" value="P:Mo-molybdopterin cofactor biosynthetic process"/>
    <property type="evidence" value="ECO:0007669"/>
    <property type="project" value="UniProtKB-UniRule"/>
</dbReference>
<evidence type="ECO:0000256" key="12">
    <source>
        <dbReference type="HAMAP-Rule" id="MF_01225"/>
    </source>
</evidence>
<feature type="binding site" evidence="12">
    <location>
        <position position="67"/>
    </location>
    <ligand>
        <name>GTP</name>
        <dbReference type="ChEBI" id="CHEBI:37565"/>
    </ligand>
</feature>
<keyword evidence="9 12" id="KW-0501">Molybdenum cofactor biosynthesis</keyword>
<dbReference type="SFLD" id="SFLDG01383">
    <property type="entry name" value="cyclic_pyranopterin_phosphate"/>
    <property type="match status" value="1"/>
</dbReference>
<evidence type="ECO:0000256" key="5">
    <source>
        <dbReference type="ARBA" id="ARBA00022741"/>
    </source>
</evidence>
<dbReference type="CDD" id="cd01335">
    <property type="entry name" value="Radical_SAM"/>
    <property type="match status" value="1"/>
</dbReference>
<evidence type="ECO:0000256" key="6">
    <source>
        <dbReference type="ARBA" id="ARBA00023004"/>
    </source>
</evidence>
<evidence type="ECO:0000256" key="4">
    <source>
        <dbReference type="ARBA" id="ARBA00022723"/>
    </source>
</evidence>
<dbReference type="InterPro" id="IPR013483">
    <property type="entry name" value="MoaA"/>
</dbReference>
<dbReference type="SFLD" id="SFLDS00029">
    <property type="entry name" value="Radical_SAM"/>
    <property type="match status" value="1"/>
</dbReference>
<evidence type="ECO:0000256" key="1">
    <source>
        <dbReference type="ARBA" id="ARBA00012167"/>
    </source>
</evidence>
<dbReference type="GO" id="GO:0061799">
    <property type="term" value="F:cyclic pyranopterin monophosphate synthase activity"/>
    <property type="evidence" value="ECO:0007669"/>
    <property type="project" value="TreeGrafter"/>
</dbReference>
<comment type="pathway">
    <text evidence="12">Cofactor biosynthesis; molybdopterin biosynthesis.</text>
</comment>
<accession>A0A7Y0L619</accession>
<keyword evidence="15" id="KW-1185">Reference proteome</keyword>
<comment type="catalytic activity">
    <reaction evidence="11 12">
        <text>GTP + AH2 + S-adenosyl-L-methionine = (8S)-3',8-cyclo-7,8-dihydroguanosine 5'-triphosphate + 5'-deoxyadenosine + L-methionine + A + H(+)</text>
        <dbReference type="Rhea" id="RHEA:49576"/>
        <dbReference type="ChEBI" id="CHEBI:13193"/>
        <dbReference type="ChEBI" id="CHEBI:15378"/>
        <dbReference type="ChEBI" id="CHEBI:17319"/>
        <dbReference type="ChEBI" id="CHEBI:17499"/>
        <dbReference type="ChEBI" id="CHEBI:37565"/>
        <dbReference type="ChEBI" id="CHEBI:57844"/>
        <dbReference type="ChEBI" id="CHEBI:59789"/>
        <dbReference type="ChEBI" id="CHEBI:131766"/>
        <dbReference type="EC" id="4.1.99.22"/>
    </reaction>
</comment>
<proteinExistence type="inferred from homology"/>
<dbReference type="SFLD" id="SFLDG01386">
    <property type="entry name" value="main_SPASM_domain-containing"/>
    <property type="match status" value="1"/>
</dbReference>
<dbReference type="Pfam" id="PF06463">
    <property type="entry name" value="Mob_synth_C"/>
    <property type="match status" value="1"/>
</dbReference>
<evidence type="ECO:0000256" key="2">
    <source>
        <dbReference type="ARBA" id="ARBA00022485"/>
    </source>
</evidence>
<keyword evidence="4 12" id="KW-0479">Metal-binding</keyword>
<dbReference type="Proteomes" id="UP000533476">
    <property type="component" value="Unassembled WGS sequence"/>
</dbReference>
<evidence type="ECO:0000313" key="15">
    <source>
        <dbReference type="Proteomes" id="UP000533476"/>
    </source>
</evidence>
<feature type="binding site" evidence="12">
    <location>
        <position position="195"/>
    </location>
    <ligand>
        <name>S-adenosyl-L-methionine</name>
        <dbReference type="ChEBI" id="CHEBI:59789"/>
    </ligand>
</feature>
<feature type="binding site" evidence="12">
    <location>
        <position position="71"/>
    </location>
    <ligand>
        <name>S-adenosyl-L-methionine</name>
        <dbReference type="ChEBI" id="CHEBI:59789"/>
    </ligand>
</feature>
<dbReference type="Gene3D" id="3.20.20.70">
    <property type="entry name" value="Aldolase class I"/>
    <property type="match status" value="1"/>
</dbReference>
<dbReference type="HAMAP" id="MF_01225_B">
    <property type="entry name" value="MoaA_B"/>
    <property type="match status" value="1"/>
</dbReference>
<evidence type="ECO:0000313" key="14">
    <source>
        <dbReference type="EMBL" id="NMP23969.1"/>
    </source>
</evidence>
<dbReference type="NCBIfam" id="TIGR02666">
    <property type="entry name" value="moaA"/>
    <property type="match status" value="1"/>
</dbReference>
<comment type="subunit">
    <text evidence="12">Monomer and homodimer.</text>
</comment>
<dbReference type="AlphaFoldDB" id="A0A7Y0L619"/>
<feature type="binding site" evidence="12">
    <location>
        <position position="262"/>
    </location>
    <ligand>
        <name>[4Fe-4S] cluster</name>
        <dbReference type="ChEBI" id="CHEBI:49883"/>
        <label>2</label>
        <note>4Fe-4S-substrate</note>
    </ligand>
</feature>
<comment type="function">
    <text evidence="12">Catalyzes the cyclization of GTP to (8S)-3',8-cyclo-7,8-dihydroguanosine 5'-triphosphate.</text>
</comment>
<dbReference type="GO" id="GO:0061798">
    <property type="term" value="F:GTP 3',8'-cyclase activity"/>
    <property type="evidence" value="ECO:0007669"/>
    <property type="project" value="UniProtKB-UniRule"/>
</dbReference>
<evidence type="ECO:0000259" key="13">
    <source>
        <dbReference type="PROSITE" id="PS51918"/>
    </source>
</evidence>
<dbReference type="PANTHER" id="PTHR22960">
    <property type="entry name" value="MOLYBDOPTERIN COFACTOR SYNTHESIS PROTEIN A"/>
    <property type="match status" value="1"/>
</dbReference>
<dbReference type="SFLD" id="SFLDG01067">
    <property type="entry name" value="SPASM/twitch_domain_containing"/>
    <property type="match status" value="1"/>
</dbReference>
<keyword evidence="8 12" id="KW-0342">GTP-binding</keyword>
<dbReference type="GO" id="GO:0046872">
    <property type="term" value="F:metal ion binding"/>
    <property type="evidence" value="ECO:0007669"/>
    <property type="project" value="UniProtKB-KW"/>
</dbReference>
<keyword evidence="3 12" id="KW-0949">S-adenosyl-L-methionine</keyword>
<sequence>MMDQLNRPLRDLRISLTDRCNFRCVYCMPKEIFGSPTHFMPSEDTMTVDEILTVVRALAPIGVHKVRLTGGEPLLRRDIAPLIEGLTHIAGIDDVALTTNGSLLSRERAQALREAGLSRITVSLDSLDSGRFGRINGVGFGADRVLRAIDHADEAGLRPIKINVVVKRGMNDEDVVPLAQHFRFSGHIVRFIEYMDVGNSNGWTRQEVVPAQEILERISRQWPLHAIDRAYYGEVATRYAYDDGGGEIGIIASVSQPFCRTCTRARLAADGRLFLCLYANHGLSLRDILRQGGTEADIRNAVAGLWHHRSDRYSELRGRGDRRSPHLEMFQMGG</sequence>
<feature type="binding site" evidence="12">
    <location>
        <position position="20"/>
    </location>
    <ligand>
        <name>[4Fe-4S] cluster</name>
        <dbReference type="ChEBI" id="CHEBI:49883"/>
        <label>1</label>
        <note>4Fe-4S-S-AdoMet</note>
    </ligand>
</feature>
<keyword evidence="10 12" id="KW-0456">Lyase</keyword>
<keyword evidence="7 12" id="KW-0411">Iron-sulfur</keyword>
<evidence type="ECO:0000256" key="8">
    <source>
        <dbReference type="ARBA" id="ARBA00023134"/>
    </source>
</evidence>
<feature type="binding site" evidence="12">
    <location>
        <position position="13"/>
    </location>
    <ligand>
        <name>GTP</name>
        <dbReference type="ChEBI" id="CHEBI:37565"/>
    </ligand>
</feature>
<feature type="binding site" evidence="12">
    <location>
        <position position="27"/>
    </location>
    <ligand>
        <name>[4Fe-4S] cluster</name>
        <dbReference type="ChEBI" id="CHEBI:49883"/>
        <label>1</label>
        <note>4Fe-4S-S-AdoMet</note>
    </ligand>
</feature>
<dbReference type="InterPro" id="IPR040064">
    <property type="entry name" value="MoaA-like"/>
</dbReference>
<dbReference type="EMBL" id="JABBVZ010000076">
    <property type="protein sequence ID" value="NMP23969.1"/>
    <property type="molecule type" value="Genomic_DNA"/>
</dbReference>
<name>A0A7Y0L619_9FIRM</name>
<dbReference type="PROSITE" id="PS51918">
    <property type="entry name" value="RADICAL_SAM"/>
    <property type="match status" value="1"/>
</dbReference>
<keyword evidence="2 12" id="KW-0004">4Fe-4S</keyword>
<dbReference type="InterPro" id="IPR050105">
    <property type="entry name" value="MoCo_biosynth_MoaA/MoaC"/>
</dbReference>
<dbReference type="InterPro" id="IPR007197">
    <property type="entry name" value="rSAM"/>
</dbReference>
<dbReference type="InterPro" id="IPR006638">
    <property type="entry name" value="Elp3/MiaA/NifB-like_rSAM"/>
</dbReference>
<evidence type="ECO:0000256" key="11">
    <source>
        <dbReference type="ARBA" id="ARBA00048697"/>
    </source>
</evidence>
<evidence type="ECO:0000256" key="9">
    <source>
        <dbReference type="ARBA" id="ARBA00023150"/>
    </source>
</evidence>
<reference evidence="14 15" key="1">
    <citation type="submission" date="2020-04" db="EMBL/GenBank/DDBJ databases">
        <authorList>
            <person name="Zhang R."/>
            <person name="Schippers A."/>
        </authorList>
    </citation>
    <scope>NUCLEOTIDE SEQUENCE [LARGE SCALE GENOMIC DNA]</scope>
    <source>
        <strain evidence="14 15">DSM 109850</strain>
    </source>
</reference>
<evidence type="ECO:0000256" key="10">
    <source>
        <dbReference type="ARBA" id="ARBA00023239"/>
    </source>
</evidence>
<dbReference type="InterPro" id="IPR000385">
    <property type="entry name" value="MoaA_NifB_PqqE_Fe-S-bd_CS"/>
</dbReference>
<dbReference type="SMART" id="SM00729">
    <property type="entry name" value="Elp3"/>
    <property type="match status" value="1"/>
</dbReference>
<feature type="binding site" evidence="12">
    <location>
        <position position="98"/>
    </location>
    <ligand>
        <name>GTP</name>
        <dbReference type="ChEBI" id="CHEBI:37565"/>
    </ligand>
</feature>
<dbReference type="GO" id="GO:0005525">
    <property type="term" value="F:GTP binding"/>
    <property type="evidence" value="ECO:0007669"/>
    <property type="project" value="UniProtKB-UniRule"/>
</dbReference>
<dbReference type="InterPro" id="IPR010505">
    <property type="entry name" value="MoaA_twitch"/>
</dbReference>
<keyword evidence="6 12" id="KW-0408">Iron</keyword>